<accession>A0A926I0Y5</accession>
<dbReference type="Proteomes" id="UP000657006">
    <property type="component" value="Unassembled WGS sequence"/>
</dbReference>
<dbReference type="Gene3D" id="2.160.20.10">
    <property type="entry name" value="Single-stranded right-handed beta-helix, Pectin lyase-like"/>
    <property type="match status" value="1"/>
</dbReference>
<dbReference type="InterPro" id="IPR022441">
    <property type="entry name" value="Para_beta_helix_rpt-2"/>
</dbReference>
<organism evidence="2 3">
    <name type="scientific">Bianquea renquensis</name>
    <dbReference type="NCBI Taxonomy" id="2763661"/>
    <lineage>
        <taxon>Bacteria</taxon>
        <taxon>Bacillati</taxon>
        <taxon>Bacillota</taxon>
        <taxon>Clostridia</taxon>
        <taxon>Eubacteriales</taxon>
        <taxon>Bianqueaceae</taxon>
        <taxon>Bianquea</taxon>
    </lineage>
</organism>
<name>A0A926I0Y5_9FIRM</name>
<dbReference type="PANTHER" id="PTHR36453">
    <property type="entry name" value="SECRETED PROTEIN-RELATED"/>
    <property type="match status" value="1"/>
</dbReference>
<dbReference type="EMBL" id="JACRSQ010000005">
    <property type="protein sequence ID" value="MBC8542928.1"/>
    <property type="molecule type" value="Genomic_DNA"/>
</dbReference>
<evidence type="ECO:0000259" key="1">
    <source>
        <dbReference type="Pfam" id="PF13229"/>
    </source>
</evidence>
<dbReference type="InterPro" id="IPR011050">
    <property type="entry name" value="Pectin_lyase_fold/virulence"/>
</dbReference>
<dbReference type="AlphaFoldDB" id="A0A926I0Y5"/>
<evidence type="ECO:0000313" key="2">
    <source>
        <dbReference type="EMBL" id="MBC8542928.1"/>
    </source>
</evidence>
<dbReference type="NCBIfam" id="TIGR03804">
    <property type="entry name" value="para_beta_helix"/>
    <property type="match status" value="1"/>
</dbReference>
<evidence type="ECO:0000313" key="3">
    <source>
        <dbReference type="Proteomes" id="UP000657006"/>
    </source>
</evidence>
<proteinExistence type="predicted"/>
<dbReference type="InterPro" id="IPR012334">
    <property type="entry name" value="Pectin_lyas_fold"/>
</dbReference>
<dbReference type="InterPro" id="IPR006626">
    <property type="entry name" value="PbH1"/>
</dbReference>
<dbReference type="PANTHER" id="PTHR36453:SF1">
    <property type="entry name" value="RIGHT HANDED BETA HELIX DOMAIN-CONTAINING PROTEIN"/>
    <property type="match status" value="1"/>
</dbReference>
<comment type="caution">
    <text evidence="2">The sequence shown here is derived from an EMBL/GenBank/DDBJ whole genome shotgun (WGS) entry which is preliminary data.</text>
</comment>
<dbReference type="SUPFAM" id="SSF51126">
    <property type="entry name" value="Pectin lyase-like"/>
    <property type="match status" value="1"/>
</dbReference>
<dbReference type="RefSeq" id="WP_177719689.1">
    <property type="nucleotide sequence ID" value="NZ_JACRSQ010000005.1"/>
</dbReference>
<keyword evidence="3" id="KW-1185">Reference proteome</keyword>
<dbReference type="Pfam" id="PF13229">
    <property type="entry name" value="Beta_helix"/>
    <property type="match status" value="1"/>
</dbReference>
<reference evidence="2" key="1">
    <citation type="submission" date="2020-08" db="EMBL/GenBank/DDBJ databases">
        <title>Genome public.</title>
        <authorList>
            <person name="Liu C."/>
            <person name="Sun Q."/>
        </authorList>
    </citation>
    <scope>NUCLEOTIDE SEQUENCE</scope>
    <source>
        <strain evidence="2">NSJ-32</strain>
    </source>
</reference>
<feature type="domain" description="Right handed beta helix" evidence="1">
    <location>
        <begin position="272"/>
        <end position="436"/>
    </location>
</feature>
<gene>
    <name evidence="2" type="ORF">H8730_05150</name>
</gene>
<dbReference type="InterPro" id="IPR039448">
    <property type="entry name" value="Beta_helix"/>
</dbReference>
<protein>
    <submittedName>
        <fullName evidence="2">Right-handed parallel beta-helix repeat-containing protein</fullName>
    </submittedName>
</protein>
<sequence length="780" mass="87806">MKSIQITRDMVQNTADLQRILDQNAGAEVEIVLQEGQYDLDKGLCLRKEHAGMTVRGEGKVRLIGGKRLTGWKVAEDDRIAPEAKGTVLVCDLRENGIGDTKAMVSRGYGRAVVPSHSQLFIDGEPQRLTRYPKEDEFLTIAGVVDADVNEWGEEAGKLEAGFYYDDEEPKTWSASEDIWVHGYWSWDWANSYERVAELDTANYKIVNAAPYGNFAFKKGQRFCFLNIIEELTEPGEYYIDRQTNQLYCIPPVQGAEMEAILSLLDEPLLTVKDSADITFCNLQVEAACGSGILVEDCTGVTIDNCHIRNIGNHGVILLRGKNNQVLNSTLHDCGDCGVEAVGGDRLTLESADFRICNNHMYRLSQWSRCYQPPIHMTGVGMTAKNNLIHDCPHTAILYWGNDMTIEDNEIYSVVMETGDAGAIYTGRDYTFRGNRVCHNYVHHLGGVGMGTMGIYNDDCVSGTVMEDNYFVETSRSVMMGGGRNFTVKNNVFVKCNPAIFVDCRGSDDHPVWRKMVTQFLKDRFYHIQNTDAQNKAYPSPVEVSATDPIYMQKYPELAEIDECYKNGDVVPGSGLIQGNVFCSDFKFHYRYDDKTHTLYRDGEEIPYTPAILSHIFNSRWDVRSNGSEDGTYLYKENVSATPEDFQDAVWGDWNLAEDSKAFRKGYSGRSMAGIGLQKNLRGENPPCVTTAVTVEARENGKAMVLRLWNHEPYRVQGTVWAETKGAGWKLAQPVDFDLESLERKEYILEVTDTEEDFVVRVSSSMPGVRPSIFRVMRIQ</sequence>
<dbReference type="SMART" id="SM00710">
    <property type="entry name" value="PbH1"/>
    <property type="match status" value="7"/>
</dbReference>